<dbReference type="Proteomes" id="UP000479190">
    <property type="component" value="Unassembled WGS sequence"/>
</dbReference>
<evidence type="ECO:0000313" key="3">
    <source>
        <dbReference type="Proteomes" id="UP000479190"/>
    </source>
</evidence>
<evidence type="ECO:0008006" key="4">
    <source>
        <dbReference type="Google" id="ProtNLM"/>
    </source>
</evidence>
<name>A0A6H5HSV2_9HYME</name>
<feature type="region of interest" description="Disordered" evidence="1">
    <location>
        <begin position="59"/>
        <end position="118"/>
    </location>
</feature>
<reference evidence="2 3" key="1">
    <citation type="submission" date="2020-02" db="EMBL/GenBank/DDBJ databases">
        <authorList>
            <person name="Ferguson B K."/>
        </authorList>
    </citation>
    <scope>NUCLEOTIDE SEQUENCE [LARGE SCALE GENOMIC DNA]</scope>
</reference>
<proteinExistence type="predicted"/>
<evidence type="ECO:0000313" key="2">
    <source>
        <dbReference type="EMBL" id="CAB0028398.1"/>
    </source>
</evidence>
<evidence type="ECO:0000256" key="1">
    <source>
        <dbReference type="SAM" id="MobiDB-lite"/>
    </source>
</evidence>
<organism evidence="2 3">
    <name type="scientific">Trichogramma brassicae</name>
    <dbReference type="NCBI Taxonomy" id="86971"/>
    <lineage>
        <taxon>Eukaryota</taxon>
        <taxon>Metazoa</taxon>
        <taxon>Ecdysozoa</taxon>
        <taxon>Arthropoda</taxon>
        <taxon>Hexapoda</taxon>
        <taxon>Insecta</taxon>
        <taxon>Pterygota</taxon>
        <taxon>Neoptera</taxon>
        <taxon>Endopterygota</taxon>
        <taxon>Hymenoptera</taxon>
        <taxon>Apocrita</taxon>
        <taxon>Proctotrupomorpha</taxon>
        <taxon>Chalcidoidea</taxon>
        <taxon>Trichogrammatidae</taxon>
        <taxon>Trichogramma</taxon>
    </lineage>
</organism>
<dbReference type="AlphaFoldDB" id="A0A6H5HSV2"/>
<dbReference type="EMBL" id="CADCXV010000134">
    <property type="protein sequence ID" value="CAB0028398.1"/>
    <property type="molecule type" value="Genomic_DNA"/>
</dbReference>
<protein>
    <recommendedName>
        <fullName evidence="4">Reverse transcriptase domain-containing protein</fullName>
    </recommendedName>
</protein>
<feature type="compositionally biased region" description="Basic residues" evidence="1">
    <location>
        <begin position="59"/>
        <end position="70"/>
    </location>
</feature>
<dbReference type="OrthoDB" id="7700848at2759"/>
<keyword evidence="3" id="KW-1185">Reference proteome</keyword>
<sequence>MTGNEIKEQGARLSLTDDGQQSYGVTAGVPQGSVLGPILWNVMYDAILRLDLGDGVQGHRFRRRRHRRGGRGQAPVGDRGQPETQPLRRCEAPSRCSASKRPTTQNGGSAHHQQEGDTETITVTVGDCSIHSSPCVRYLGLLVDARLRFNLHSGLLAREGRKSGRSSL</sequence>
<accession>A0A6H5HSV2</accession>
<feature type="compositionally biased region" description="Polar residues" evidence="1">
    <location>
        <begin position="96"/>
        <end position="108"/>
    </location>
</feature>
<gene>
    <name evidence="2" type="ORF">TBRA_LOCUS576</name>
</gene>